<proteinExistence type="predicted"/>
<dbReference type="SUPFAM" id="SSF47413">
    <property type="entry name" value="lambda repressor-like DNA-binding domains"/>
    <property type="match status" value="1"/>
</dbReference>
<evidence type="ECO:0000259" key="2">
    <source>
        <dbReference type="PROSITE" id="PS50943"/>
    </source>
</evidence>
<dbReference type="PANTHER" id="PTHR46558:SF4">
    <property type="entry name" value="DNA-BIDING PHAGE PROTEIN"/>
    <property type="match status" value="1"/>
</dbReference>
<accession>A0ABW8SQ17</accession>
<dbReference type="InterPro" id="IPR001387">
    <property type="entry name" value="Cro/C1-type_HTH"/>
</dbReference>
<dbReference type="EMBL" id="JBJHZX010000048">
    <property type="protein sequence ID" value="MFL0198132.1"/>
    <property type="molecule type" value="Genomic_DNA"/>
</dbReference>
<protein>
    <submittedName>
        <fullName evidence="3">Helix-turn-helix transcriptional regulator</fullName>
    </submittedName>
</protein>
<sequence>MRQGLLLKFKRTEKGYNQENFGAAIGVSRQSISLYERGKLLPRPEKMKKISKILGASIEELFFR</sequence>
<dbReference type="InterPro" id="IPR010982">
    <property type="entry name" value="Lambda_DNA-bd_dom_sf"/>
</dbReference>
<evidence type="ECO:0000313" key="3">
    <source>
        <dbReference type="EMBL" id="MFL0198132.1"/>
    </source>
</evidence>
<name>A0ABW8SQ17_9CLOT</name>
<reference evidence="3 4" key="1">
    <citation type="submission" date="2024-11" db="EMBL/GenBank/DDBJ databases">
        <authorList>
            <person name="Heng Y.C."/>
            <person name="Lim A.C.H."/>
            <person name="Lee J.K.Y."/>
            <person name="Kittelmann S."/>
        </authorList>
    </citation>
    <scope>NUCLEOTIDE SEQUENCE [LARGE SCALE GENOMIC DNA]</scope>
    <source>
        <strain evidence="3 4">WILCCON 0269</strain>
    </source>
</reference>
<dbReference type="Pfam" id="PF01381">
    <property type="entry name" value="HTH_3"/>
    <property type="match status" value="1"/>
</dbReference>
<evidence type="ECO:0000256" key="1">
    <source>
        <dbReference type="ARBA" id="ARBA00023125"/>
    </source>
</evidence>
<organism evidence="3 4">
    <name type="scientific">Candidatus Clostridium eludens</name>
    <dbReference type="NCBI Taxonomy" id="3381663"/>
    <lineage>
        <taxon>Bacteria</taxon>
        <taxon>Bacillati</taxon>
        <taxon>Bacillota</taxon>
        <taxon>Clostridia</taxon>
        <taxon>Eubacteriales</taxon>
        <taxon>Clostridiaceae</taxon>
        <taxon>Clostridium</taxon>
    </lineage>
</organism>
<comment type="caution">
    <text evidence="3">The sequence shown here is derived from an EMBL/GenBank/DDBJ whole genome shotgun (WGS) entry which is preliminary data.</text>
</comment>
<dbReference type="CDD" id="cd00093">
    <property type="entry name" value="HTH_XRE"/>
    <property type="match status" value="1"/>
</dbReference>
<dbReference type="PANTHER" id="PTHR46558">
    <property type="entry name" value="TRACRIPTIONAL REGULATORY PROTEIN-RELATED-RELATED"/>
    <property type="match status" value="1"/>
</dbReference>
<gene>
    <name evidence="3" type="ORF">ACJDU8_21570</name>
</gene>
<feature type="domain" description="HTH cro/C1-type" evidence="2">
    <location>
        <begin position="7"/>
        <end position="61"/>
    </location>
</feature>
<keyword evidence="4" id="KW-1185">Reference proteome</keyword>
<evidence type="ECO:0000313" key="4">
    <source>
        <dbReference type="Proteomes" id="UP001623660"/>
    </source>
</evidence>
<dbReference type="Proteomes" id="UP001623660">
    <property type="component" value="Unassembled WGS sequence"/>
</dbReference>
<dbReference type="PROSITE" id="PS50943">
    <property type="entry name" value="HTH_CROC1"/>
    <property type="match status" value="1"/>
</dbReference>
<dbReference type="Gene3D" id="1.10.260.40">
    <property type="entry name" value="lambda repressor-like DNA-binding domains"/>
    <property type="match status" value="1"/>
</dbReference>
<dbReference type="RefSeq" id="WP_406794240.1">
    <property type="nucleotide sequence ID" value="NZ_JBJHZX010000048.1"/>
</dbReference>
<keyword evidence="1" id="KW-0238">DNA-binding</keyword>
<dbReference type="SMART" id="SM00530">
    <property type="entry name" value="HTH_XRE"/>
    <property type="match status" value="1"/>
</dbReference>